<dbReference type="Proteomes" id="UP001431217">
    <property type="component" value="Unassembled WGS sequence"/>
</dbReference>
<evidence type="ECO:0000313" key="2">
    <source>
        <dbReference type="Proteomes" id="UP001431217"/>
    </source>
</evidence>
<evidence type="ECO:0000313" key="1">
    <source>
        <dbReference type="EMBL" id="MCL1633319.1"/>
    </source>
</evidence>
<dbReference type="RefSeq" id="WP_249470298.1">
    <property type="nucleotide sequence ID" value="NZ_JAMBEP010000001.1"/>
</dbReference>
<accession>A0ABT0MGC4</accession>
<dbReference type="EMBL" id="JAMBEP010000001">
    <property type="protein sequence ID" value="MCL1633319.1"/>
    <property type="molecule type" value="Genomic_DNA"/>
</dbReference>
<protein>
    <submittedName>
        <fullName evidence="1">DUF6445 family protein</fullName>
    </submittedName>
</protein>
<name>A0ABT0MGC4_9GAMM</name>
<organism evidence="1 2">
    <name type="scientific">Luteimonas galliterrae</name>
    <dbReference type="NCBI Taxonomy" id="2940486"/>
    <lineage>
        <taxon>Bacteria</taxon>
        <taxon>Pseudomonadati</taxon>
        <taxon>Pseudomonadota</taxon>
        <taxon>Gammaproteobacteria</taxon>
        <taxon>Lysobacterales</taxon>
        <taxon>Lysobacteraceae</taxon>
        <taxon>Luteimonas</taxon>
    </lineage>
</organism>
<dbReference type="InterPro" id="IPR045617">
    <property type="entry name" value="DUF6445"/>
</dbReference>
<proteinExistence type="predicted"/>
<reference evidence="1 2" key="1">
    <citation type="submission" date="2022-05" db="EMBL/GenBank/DDBJ databases">
        <title>Luteimonas sp. SX5, whole genome shotgun sequencing project.</title>
        <authorList>
            <person name="Zhao G."/>
            <person name="Shen L."/>
        </authorList>
    </citation>
    <scope>NUCLEOTIDE SEQUENCE [LARGE SCALE GENOMIC DNA]</scope>
    <source>
        <strain evidence="1 2">SX5</strain>
    </source>
</reference>
<sequence>MRPNQPSPPRLPILPYRKPTLGRDYWLLDDAVAGADAIRARCLAKTDWIEGYPYKPESWPGLRTIPGLEEQELAPIETWVKQVTGAKKLWVETAADGTHLNHNCIQVVGIDESEPRPHTDSRTLCRYAAVLYLNPTAPEACGTGFYRQRLPGGQLGGNTVMPPHANLAAALGTRFVAPDSFVVDVKVPYRYNRLLLYRANMIHSATGYWGTTLEDKRMAAVFFWMA</sequence>
<comment type="caution">
    <text evidence="1">The sequence shown here is derived from an EMBL/GenBank/DDBJ whole genome shotgun (WGS) entry which is preliminary data.</text>
</comment>
<gene>
    <name evidence="1" type="ORF">M2650_01480</name>
</gene>
<keyword evidence="2" id="KW-1185">Reference proteome</keyword>
<dbReference type="Pfam" id="PF20043">
    <property type="entry name" value="DUF6445"/>
    <property type="match status" value="1"/>
</dbReference>